<dbReference type="OrthoDB" id="9800692at2"/>
<keyword evidence="2" id="KW-1185">Reference proteome</keyword>
<evidence type="ECO:0000313" key="2">
    <source>
        <dbReference type="Proteomes" id="UP000318833"/>
    </source>
</evidence>
<sequence length="274" mass="31594">MGKNIPKVTTTFQFCDGGSCQKAKSEIAVREARAYLRNEGLWDNTHTIKTRCNGRCEDAPTWIVQPGNFWYKNLTPEKAVAIMKSHTQENQPTEEYLLYQEGWSVLLTENEKTVSPPVFKCKTEEIHGEILIARAFASDQHLYPLFQYFFQTPRPIAVQVGEDSMLNIDQPHQVDYSDKYEVKITGEQLKLTLAIAGIPKDIPEEIADRKVSVAEVIWLKKKAIFTKALRLKNKKGKHLVTMWIKEEDNKTWEHILKIYLSMSPDHIRIVEDDS</sequence>
<accession>A0A554VP39</accession>
<protein>
    <submittedName>
        <fullName evidence="1">(2Fe-2S) ferredoxin domain-containing protein</fullName>
    </submittedName>
</protein>
<comment type="caution">
    <text evidence="1">The sequence shown here is derived from an EMBL/GenBank/DDBJ whole genome shotgun (WGS) entry which is preliminary data.</text>
</comment>
<dbReference type="EMBL" id="VLNR01000008">
    <property type="protein sequence ID" value="TSE10170.1"/>
    <property type="molecule type" value="Genomic_DNA"/>
</dbReference>
<dbReference type="SUPFAM" id="SSF52833">
    <property type="entry name" value="Thioredoxin-like"/>
    <property type="match status" value="1"/>
</dbReference>
<reference evidence="1 2" key="1">
    <citation type="submission" date="2019-07" db="EMBL/GenBank/DDBJ databases">
        <title>The draft genome sequence of Aquimarina algiphila M91.</title>
        <authorList>
            <person name="Meng X."/>
        </authorList>
    </citation>
    <scope>NUCLEOTIDE SEQUENCE [LARGE SCALE GENOMIC DNA]</scope>
    <source>
        <strain evidence="1 2">M91</strain>
    </source>
</reference>
<organism evidence="1 2">
    <name type="scientific">Aquimarina algiphila</name>
    <dbReference type="NCBI Taxonomy" id="2047982"/>
    <lineage>
        <taxon>Bacteria</taxon>
        <taxon>Pseudomonadati</taxon>
        <taxon>Bacteroidota</taxon>
        <taxon>Flavobacteriia</taxon>
        <taxon>Flavobacteriales</taxon>
        <taxon>Flavobacteriaceae</taxon>
        <taxon>Aquimarina</taxon>
    </lineage>
</organism>
<evidence type="ECO:0000313" key="1">
    <source>
        <dbReference type="EMBL" id="TSE10170.1"/>
    </source>
</evidence>
<proteinExistence type="predicted"/>
<dbReference type="InterPro" id="IPR036249">
    <property type="entry name" value="Thioredoxin-like_sf"/>
</dbReference>
<dbReference type="RefSeq" id="WP_109434052.1">
    <property type="nucleotide sequence ID" value="NZ_CANLFO010000006.1"/>
</dbReference>
<dbReference type="CDD" id="cd02980">
    <property type="entry name" value="TRX_Fd_family"/>
    <property type="match status" value="1"/>
</dbReference>
<name>A0A554VP39_9FLAO</name>
<dbReference type="Gene3D" id="3.40.30.10">
    <property type="entry name" value="Glutaredoxin"/>
    <property type="match status" value="1"/>
</dbReference>
<dbReference type="Proteomes" id="UP000318833">
    <property type="component" value="Unassembled WGS sequence"/>
</dbReference>
<dbReference type="AlphaFoldDB" id="A0A554VP39"/>
<gene>
    <name evidence="1" type="ORF">FOF46_05360</name>
</gene>